<protein>
    <submittedName>
        <fullName evidence="2">Uncharacterized protein</fullName>
    </submittedName>
</protein>
<keyword evidence="1" id="KW-0812">Transmembrane</keyword>
<name>A0AAV2HNL6_LYMST</name>
<gene>
    <name evidence="2" type="ORF">GSLYS_00007726001</name>
</gene>
<dbReference type="Proteomes" id="UP001497497">
    <property type="component" value="Unassembled WGS sequence"/>
</dbReference>
<keyword evidence="1" id="KW-1133">Transmembrane helix</keyword>
<keyword evidence="1" id="KW-0472">Membrane</keyword>
<organism evidence="2 3">
    <name type="scientific">Lymnaea stagnalis</name>
    <name type="common">Great pond snail</name>
    <name type="synonym">Helix stagnalis</name>
    <dbReference type="NCBI Taxonomy" id="6523"/>
    <lineage>
        <taxon>Eukaryota</taxon>
        <taxon>Metazoa</taxon>
        <taxon>Spiralia</taxon>
        <taxon>Lophotrochozoa</taxon>
        <taxon>Mollusca</taxon>
        <taxon>Gastropoda</taxon>
        <taxon>Heterobranchia</taxon>
        <taxon>Euthyneura</taxon>
        <taxon>Panpulmonata</taxon>
        <taxon>Hygrophila</taxon>
        <taxon>Lymnaeoidea</taxon>
        <taxon>Lymnaeidae</taxon>
        <taxon>Lymnaea</taxon>
    </lineage>
</organism>
<evidence type="ECO:0000313" key="2">
    <source>
        <dbReference type="EMBL" id="CAL1533766.1"/>
    </source>
</evidence>
<evidence type="ECO:0000313" key="3">
    <source>
        <dbReference type="Proteomes" id="UP001497497"/>
    </source>
</evidence>
<evidence type="ECO:0000256" key="1">
    <source>
        <dbReference type="SAM" id="Phobius"/>
    </source>
</evidence>
<sequence length="135" mass="14371">MSNSNNQTDLKRGEEDPFPIAAIVCLAVGGYVVIVIVIVIVRYMLVKQGVCKPQCCTSQSGSCCLVCTKLNEACPCCCSSNVDGCLSKICGKRKTTNCVDILLCNCCGCTEGCCDNCFEKYGRQSSSIPTSSIIP</sequence>
<dbReference type="AlphaFoldDB" id="A0AAV2HNL6"/>
<dbReference type="EMBL" id="CAXITT010000151">
    <property type="protein sequence ID" value="CAL1533766.1"/>
    <property type="molecule type" value="Genomic_DNA"/>
</dbReference>
<comment type="caution">
    <text evidence="2">The sequence shown here is derived from an EMBL/GenBank/DDBJ whole genome shotgun (WGS) entry which is preliminary data.</text>
</comment>
<keyword evidence="3" id="KW-1185">Reference proteome</keyword>
<reference evidence="2 3" key="1">
    <citation type="submission" date="2024-04" db="EMBL/GenBank/DDBJ databases">
        <authorList>
            <consortium name="Genoscope - CEA"/>
            <person name="William W."/>
        </authorList>
    </citation>
    <scope>NUCLEOTIDE SEQUENCE [LARGE SCALE GENOMIC DNA]</scope>
</reference>
<accession>A0AAV2HNL6</accession>
<proteinExistence type="predicted"/>
<feature type="transmembrane region" description="Helical" evidence="1">
    <location>
        <begin position="20"/>
        <end position="45"/>
    </location>
</feature>